<feature type="compositionally biased region" description="Basic and acidic residues" evidence="1">
    <location>
        <begin position="209"/>
        <end position="223"/>
    </location>
</feature>
<gene>
    <name evidence="2" type="ORF">FXF68_31270</name>
</gene>
<evidence type="ECO:0000313" key="3">
    <source>
        <dbReference type="Proteomes" id="UP000323505"/>
    </source>
</evidence>
<dbReference type="Gene3D" id="3.40.50.300">
    <property type="entry name" value="P-loop containing nucleotide triphosphate hydrolases"/>
    <property type="match status" value="1"/>
</dbReference>
<name>A0A5D3FBP1_9ACTN</name>
<evidence type="ECO:0000313" key="2">
    <source>
        <dbReference type="EMBL" id="TYK45160.1"/>
    </source>
</evidence>
<dbReference type="AlphaFoldDB" id="A0A5D3FBP1"/>
<reference evidence="2 3" key="1">
    <citation type="submission" date="2019-08" db="EMBL/GenBank/DDBJ databases">
        <title>Actinomadura sp. nov. CYP1-5 isolated from mountain soil.</title>
        <authorList>
            <person name="Songsumanus A."/>
            <person name="Kuncharoen N."/>
            <person name="Kudo T."/>
            <person name="Yuki M."/>
            <person name="Igarashi Y."/>
            <person name="Tanasupawat S."/>
        </authorList>
    </citation>
    <scope>NUCLEOTIDE SEQUENCE [LARGE SCALE GENOMIC DNA]</scope>
    <source>
        <strain evidence="2 3">CYP1-5</strain>
    </source>
</reference>
<proteinExistence type="predicted"/>
<feature type="region of interest" description="Disordered" evidence="1">
    <location>
        <begin position="329"/>
        <end position="383"/>
    </location>
</feature>
<dbReference type="Proteomes" id="UP000323505">
    <property type="component" value="Unassembled WGS sequence"/>
</dbReference>
<keyword evidence="3" id="KW-1185">Reference proteome</keyword>
<dbReference type="EMBL" id="VSRQ01000007">
    <property type="protein sequence ID" value="TYK45160.1"/>
    <property type="molecule type" value="Genomic_DNA"/>
</dbReference>
<comment type="caution">
    <text evidence="2">The sequence shown here is derived from an EMBL/GenBank/DDBJ whole genome shotgun (WGS) entry which is preliminary data.</text>
</comment>
<evidence type="ECO:0000256" key="1">
    <source>
        <dbReference type="SAM" id="MobiDB-lite"/>
    </source>
</evidence>
<dbReference type="SUPFAM" id="SSF52540">
    <property type="entry name" value="P-loop containing nucleoside triphosphate hydrolases"/>
    <property type="match status" value="1"/>
</dbReference>
<accession>A0A5D3FBP1</accession>
<feature type="compositionally biased region" description="Acidic residues" evidence="1">
    <location>
        <begin position="173"/>
        <end position="200"/>
    </location>
</feature>
<dbReference type="Pfam" id="PF13671">
    <property type="entry name" value="AAA_33"/>
    <property type="match status" value="1"/>
</dbReference>
<feature type="compositionally biased region" description="Basic and acidic residues" evidence="1">
    <location>
        <begin position="329"/>
        <end position="350"/>
    </location>
</feature>
<protein>
    <submittedName>
        <fullName evidence="2">AAA family ATPase</fullName>
    </submittedName>
</protein>
<feature type="compositionally biased region" description="Basic and acidic residues" evidence="1">
    <location>
        <begin position="233"/>
        <end position="253"/>
    </location>
</feature>
<dbReference type="InterPro" id="IPR027417">
    <property type="entry name" value="P-loop_NTPase"/>
</dbReference>
<sequence length="383" mass="42597">MIVRRVVLVCGPPASGKSTWVAKQASDGDTVIDFDRLCRELGSTAHHDHAREVADRAHVLRSALERQVSAMESGTAWVIRSAPDPQQRRSLARSLRATETVVIAASAEQARARAAADNRPDWTGRAIDRWWSLYRPDSSRLERELSLSEPLEGYPIMPDDTADTEQTTAQDDSTGDDTATEEQEQETSEVTDTGADDTEDDKPQAGGAFDEKAAKAELRKKNSEAANLRKRLRELERKNQELEPLAKRAREAAEADQTEAQRLQARLTEREQEIHRIRQRAVKSEVRAMAADGFADKTDPEALLDLDAYIGDDGEIATDRIKADLEDLLDRKPHLAKPKPDTPQRRKPAPDRTQASGANQPRAKDPASEFAGFVNSRLLKGRR</sequence>
<organism evidence="2 3">
    <name type="scientific">Actinomadura decatromicini</name>
    <dbReference type="NCBI Taxonomy" id="2604572"/>
    <lineage>
        <taxon>Bacteria</taxon>
        <taxon>Bacillati</taxon>
        <taxon>Actinomycetota</taxon>
        <taxon>Actinomycetes</taxon>
        <taxon>Streptosporangiales</taxon>
        <taxon>Thermomonosporaceae</taxon>
        <taxon>Actinomadura</taxon>
    </lineage>
</organism>
<feature type="region of interest" description="Disordered" evidence="1">
    <location>
        <begin position="141"/>
        <end position="260"/>
    </location>
</feature>